<evidence type="ECO:0000256" key="1">
    <source>
        <dbReference type="ARBA" id="ARBA00004689"/>
    </source>
</evidence>
<proteinExistence type="predicted"/>
<dbReference type="PROSITE" id="PS00815">
    <property type="entry name" value="AIPM_HOMOCIT_SYNTH_1"/>
    <property type="match status" value="1"/>
</dbReference>
<name>A0A0F9QU22_9ZZZZ</name>
<dbReference type="Pfam" id="PF22617">
    <property type="entry name" value="HCS_D2"/>
    <property type="match status" value="1"/>
</dbReference>
<dbReference type="InterPro" id="IPR002034">
    <property type="entry name" value="AIPM/Hcit_synth_CS"/>
</dbReference>
<dbReference type="FunFam" id="1.10.238.260:FF:000001">
    <property type="entry name" value="2-isopropylmalate synthase"/>
    <property type="match status" value="1"/>
</dbReference>
<reference evidence="8" key="1">
    <citation type="journal article" date="2015" name="Nature">
        <title>Complex archaea that bridge the gap between prokaryotes and eukaryotes.</title>
        <authorList>
            <person name="Spang A."/>
            <person name="Saw J.H."/>
            <person name="Jorgensen S.L."/>
            <person name="Zaremba-Niedzwiedzka K."/>
            <person name="Martijn J."/>
            <person name="Lind A.E."/>
            <person name="van Eijk R."/>
            <person name="Schleper C."/>
            <person name="Guy L."/>
            <person name="Ettema T.J."/>
        </authorList>
    </citation>
    <scope>NUCLEOTIDE SEQUENCE</scope>
</reference>
<gene>
    <name evidence="8" type="ORF">LCGC14_0678250</name>
</gene>
<comment type="caution">
    <text evidence="8">The sequence shown here is derived from an EMBL/GenBank/DDBJ whole genome shotgun (WGS) entry which is preliminary data.</text>
</comment>
<dbReference type="SUPFAM" id="SSF110921">
    <property type="entry name" value="2-isopropylmalate synthase LeuA, allosteric (dimerisation) domain"/>
    <property type="match status" value="1"/>
</dbReference>
<dbReference type="PANTHER" id="PTHR10277:SF9">
    <property type="entry name" value="2-ISOPROPYLMALATE SYNTHASE 1, CHLOROPLASTIC-RELATED"/>
    <property type="match status" value="1"/>
</dbReference>
<dbReference type="Gene3D" id="3.20.20.70">
    <property type="entry name" value="Aldolase class I"/>
    <property type="match status" value="1"/>
</dbReference>
<dbReference type="EC" id="2.3.3.13" evidence="2"/>
<dbReference type="Pfam" id="PF00682">
    <property type="entry name" value="HMGL-like"/>
    <property type="match status" value="1"/>
</dbReference>
<dbReference type="InterPro" id="IPR050073">
    <property type="entry name" value="2-IPM_HCS-like"/>
</dbReference>
<feature type="domain" description="Pyruvate carboxyltransferase" evidence="7">
    <location>
        <begin position="26"/>
        <end position="279"/>
    </location>
</feature>
<keyword evidence="6" id="KW-0100">Branched-chain amino acid biosynthesis</keyword>
<dbReference type="Pfam" id="PF08502">
    <property type="entry name" value="LeuA_dimer"/>
    <property type="match status" value="1"/>
</dbReference>
<protein>
    <recommendedName>
        <fullName evidence="2">2-isopropylmalate synthase</fullName>
        <ecNumber evidence="2">2.3.3.13</ecNumber>
    </recommendedName>
</protein>
<dbReference type="GO" id="GO:0009098">
    <property type="term" value="P:L-leucine biosynthetic process"/>
    <property type="evidence" value="ECO:0007669"/>
    <property type="project" value="UniProtKB-KW"/>
</dbReference>
<dbReference type="PANTHER" id="PTHR10277">
    <property type="entry name" value="HOMOCITRATE SYNTHASE-RELATED"/>
    <property type="match status" value="1"/>
</dbReference>
<evidence type="ECO:0000256" key="3">
    <source>
        <dbReference type="ARBA" id="ARBA00022430"/>
    </source>
</evidence>
<evidence type="ECO:0000256" key="5">
    <source>
        <dbReference type="ARBA" id="ARBA00022679"/>
    </source>
</evidence>
<dbReference type="EMBL" id="LAZR01001359">
    <property type="protein sequence ID" value="KKN45924.1"/>
    <property type="molecule type" value="Genomic_DNA"/>
</dbReference>
<dbReference type="PROSITE" id="PS00816">
    <property type="entry name" value="AIPM_HOMOCIT_SYNTH_2"/>
    <property type="match status" value="1"/>
</dbReference>
<keyword evidence="3" id="KW-0432">Leucine biosynthesis</keyword>
<dbReference type="InterPro" id="IPR054691">
    <property type="entry name" value="LeuA/HCS_post-cat"/>
</dbReference>
<evidence type="ECO:0000256" key="4">
    <source>
        <dbReference type="ARBA" id="ARBA00022605"/>
    </source>
</evidence>
<dbReference type="InterPro" id="IPR036230">
    <property type="entry name" value="LeuA_allosteric_dom_sf"/>
</dbReference>
<dbReference type="InterPro" id="IPR013709">
    <property type="entry name" value="2-isopropylmalate_synth_dimer"/>
</dbReference>
<evidence type="ECO:0000259" key="7">
    <source>
        <dbReference type="PROSITE" id="PS50991"/>
    </source>
</evidence>
<organism evidence="8">
    <name type="scientific">marine sediment metagenome</name>
    <dbReference type="NCBI Taxonomy" id="412755"/>
    <lineage>
        <taxon>unclassified sequences</taxon>
        <taxon>metagenomes</taxon>
        <taxon>ecological metagenomes</taxon>
    </lineage>
</organism>
<comment type="pathway">
    <text evidence="1">Amino-acid biosynthesis; L-leucine biosynthesis; L-leucine from 3-methyl-2-oxobutanoate: step 1/4.</text>
</comment>
<dbReference type="InterPro" id="IPR013785">
    <property type="entry name" value="Aldolase_TIM"/>
</dbReference>
<dbReference type="Gene3D" id="3.30.160.270">
    <property type="match status" value="1"/>
</dbReference>
<dbReference type="NCBIfam" id="NF002085">
    <property type="entry name" value="PRK00915.1-2"/>
    <property type="match status" value="1"/>
</dbReference>
<keyword evidence="4" id="KW-0028">Amino-acid biosynthesis</keyword>
<keyword evidence="5" id="KW-0808">Transferase</keyword>
<dbReference type="CDD" id="cd07940">
    <property type="entry name" value="DRE_TIM_IPMS"/>
    <property type="match status" value="1"/>
</dbReference>
<dbReference type="InterPro" id="IPR000891">
    <property type="entry name" value="PYR_CT"/>
</dbReference>
<evidence type="ECO:0000256" key="2">
    <source>
        <dbReference type="ARBA" id="ARBA00012973"/>
    </source>
</evidence>
<evidence type="ECO:0000313" key="8">
    <source>
        <dbReference type="EMBL" id="KKN45924.1"/>
    </source>
</evidence>
<dbReference type="AlphaFoldDB" id="A0A0F9QU22"/>
<evidence type="ECO:0000256" key="6">
    <source>
        <dbReference type="ARBA" id="ARBA00023304"/>
    </source>
</evidence>
<sequence>MSKRDDISVSGMMDKIRGNLILPERAYFFDTVLRDGEQTPGISFTHEEKLQIAQALNELGIDVIEAGFPVISPGDFKACRDIAKLGLDSEVIGLARIKKIDIDKVIEADMDSIHVFIATSDLHLKEKLQMTREEVLNNVIELVSYAKEHFSTILFSAEDATRSDLDFLIKVNQAAVESGATRINIPDTVGTISPTAYGAIIRKNYEALPKNIRIATHCHNDFGLAVANTISAFENGASEAQTTIMGLGERAGNASFAETAMSLYALYQVPMNINTKKIFPTAKLIESYCGGKIKIGRLAPLIGQNAFAHESGIHAHAMIKHARAYEPITPELIGIQRSDNVEDIIRQSIKFGKHSGGHALKAKLEDMGIKASNDQFKNIMTHVKSFGDKGHEVLEEDLLAILKDVMGELPEEEKFVILEELTVLSGSVTPTATVRLKIRQDGDFKEIIASSIGVGPVDASTKAIVKCFAPMSKVKLLEYNIDAVTGGTEALGHVSIELMDLDSNIIVRSSATHEDIVMASVLSLVKGLNMIVKKKNKSIK</sequence>
<accession>A0A0F9QU22</accession>
<dbReference type="PROSITE" id="PS50991">
    <property type="entry name" value="PYR_CT"/>
    <property type="match status" value="1"/>
</dbReference>
<dbReference type="FunFam" id="3.20.20.70:FF:000010">
    <property type="entry name" value="2-isopropylmalate synthase"/>
    <property type="match status" value="1"/>
</dbReference>
<dbReference type="SUPFAM" id="SSF51569">
    <property type="entry name" value="Aldolase"/>
    <property type="match status" value="1"/>
</dbReference>
<dbReference type="GO" id="GO:0003852">
    <property type="term" value="F:2-isopropylmalate synthase activity"/>
    <property type="evidence" value="ECO:0007669"/>
    <property type="project" value="UniProtKB-EC"/>
</dbReference>
<dbReference type="Gene3D" id="1.10.238.260">
    <property type="match status" value="1"/>
</dbReference>
<dbReference type="SMART" id="SM00917">
    <property type="entry name" value="LeuA_dimer"/>
    <property type="match status" value="1"/>
</dbReference>